<keyword evidence="12 13" id="KW-0807">Transducer</keyword>
<evidence type="ECO:0000256" key="9">
    <source>
        <dbReference type="ARBA" id="ARBA00023157"/>
    </source>
</evidence>
<comment type="similarity">
    <text evidence="13">Belongs to the G-protein coupled receptor 1 family.</text>
</comment>
<dbReference type="RefSeq" id="XP_030633761.1">
    <property type="nucleotide sequence ID" value="XM_030777901.1"/>
</dbReference>
<reference evidence="16" key="1">
    <citation type="submission" date="2025-08" db="UniProtKB">
        <authorList>
            <consortium name="RefSeq"/>
        </authorList>
    </citation>
    <scope>IDENTIFICATION</scope>
</reference>
<keyword evidence="4 13" id="KW-0812">Transmembrane</keyword>
<keyword evidence="3 14" id="KW-0716">Sensory transduction</keyword>
<dbReference type="GO" id="GO:0005886">
    <property type="term" value="C:plasma membrane"/>
    <property type="evidence" value="ECO:0007669"/>
    <property type="project" value="UniProtKB-SubCell"/>
</dbReference>
<evidence type="ECO:0000256" key="14">
    <source>
        <dbReference type="RuleBase" id="RU363047"/>
    </source>
</evidence>
<feature type="transmembrane region" description="Helical" evidence="14">
    <location>
        <begin position="198"/>
        <end position="217"/>
    </location>
</feature>
<evidence type="ECO:0000256" key="3">
    <source>
        <dbReference type="ARBA" id="ARBA00022606"/>
    </source>
</evidence>
<keyword evidence="10 13" id="KW-0675">Receptor</keyword>
<keyword evidence="7 13" id="KW-0297">G-protein coupled receptor</keyword>
<keyword evidence="6 14" id="KW-1133">Transmembrane helix</keyword>
<name>A0A6J2VRF8_CHACN</name>
<dbReference type="PRINTS" id="PR00237">
    <property type="entry name" value="GPCRRHODOPSN"/>
</dbReference>
<dbReference type="InterPro" id="IPR000276">
    <property type="entry name" value="GPCR_Rhodpsn"/>
</dbReference>
<dbReference type="AlphaFoldDB" id="A0A6J2VRF8"/>
<feature type="transmembrane region" description="Helical" evidence="14">
    <location>
        <begin position="23"/>
        <end position="45"/>
    </location>
</feature>
<feature type="transmembrane region" description="Helical" evidence="14">
    <location>
        <begin position="57"/>
        <end position="76"/>
    </location>
</feature>
<dbReference type="OrthoDB" id="9444602at2759"/>
<organism evidence="15 16">
    <name type="scientific">Chanos chanos</name>
    <name type="common">Milkfish</name>
    <name type="synonym">Mugil chanos</name>
    <dbReference type="NCBI Taxonomy" id="29144"/>
    <lineage>
        <taxon>Eukaryota</taxon>
        <taxon>Metazoa</taxon>
        <taxon>Chordata</taxon>
        <taxon>Craniata</taxon>
        <taxon>Vertebrata</taxon>
        <taxon>Euteleostomi</taxon>
        <taxon>Actinopterygii</taxon>
        <taxon>Neopterygii</taxon>
        <taxon>Teleostei</taxon>
        <taxon>Ostariophysi</taxon>
        <taxon>Gonorynchiformes</taxon>
        <taxon>Chanidae</taxon>
        <taxon>Chanos</taxon>
    </lineage>
</organism>
<dbReference type="GO" id="GO:0005549">
    <property type="term" value="F:odorant binding"/>
    <property type="evidence" value="ECO:0007669"/>
    <property type="project" value="TreeGrafter"/>
</dbReference>
<dbReference type="GeneID" id="115814928"/>
<proteinExistence type="inferred from homology"/>
<evidence type="ECO:0000256" key="12">
    <source>
        <dbReference type="ARBA" id="ARBA00023224"/>
    </source>
</evidence>
<keyword evidence="5 14" id="KW-0552">Olfaction</keyword>
<dbReference type="GO" id="GO:0004930">
    <property type="term" value="F:G protein-coupled receptor activity"/>
    <property type="evidence" value="ECO:0007669"/>
    <property type="project" value="UniProtKB-KW"/>
</dbReference>
<evidence type="ECO:0000256" key="1">
    <source>
        <dbReference type="ARBA" id="ARBA00004651"/>
    </source>
</evidence>
<dbReference type="InterPro" id="IPR000725">
    <property type="entry name" value="Olfact_rcpt"/>
</dbReference>
<keyword evidence="8 14" id="KW-0472">Membrane</keyword>
<dbReference type="PANTHER" id="PTHR26451">
    <property type="entry name" value="G_PROTEIN_RECEP_F1_2 DOMAIN-CONTAINING PROTEIN"/>
    <property type="match status" value="1"/>
</dbReference>
<feature type="transmembrane region" description="Helical" evidence="14">
    <location>
        <begin position="96"/>
        <end position="118"/>
    </location>
</feature>
<sequence length="313" mass="35615">MENTTVPSGFSFTVFKDQGQLKYFFFILTFTVYISIIFFNVNILWVVFKERSLHEPMYLFIACLSANALNGTAGFFPRLLIDLLSDTHLISRPACFTQIFTIYSYSVSEYTILCLIAYDRYLAICNPLQYHNIMTPKIASLSVGIVAIYGTIFVSVVMSLQVRLHFCGTEISRLYCSSWSVVRLGCGISMKKVYTSGIFIATTTVFLPSIYILYTYIRIFIVCQKGSAESRSKALQTCLPHIVSFINYSVASLSDIILNRYETENLQVIELFFSVEFLVTPSILNPLIYGLKLPEMRRKILGLYKLPTVIPIL</sequence>
<dbReference type="InParanoid" id="A0A6J2VRF8"/>
<evidence type="ECO:0000256" key="10">
    <source>
        <dbReference type="ARBA" id="ARBA00023170"/>
    </source>
</evidence>
<keyword evidence="11" id="KW-0325">Glycoprotein</keyword>
<dbReference type="PRINTS" id="PR00245">
    <property type="entry name" value="OLFACTORYR"/>
</dbReference>
<evidence type="ECO:0000256" key="7">
    <source>
        <dbReference type="ARBA" id="ARBA00023040"/>
    </source>
</evidence>
<dbReference type="SUPFAM" id="SSF81321">
    <property type="entry name" value="Family A G protein-coupled receptor-like"/>
    <property type="match status" value="1"/>
</dbReference>
<keyword evidence="15" id="KW-1185">Reference proteome</keyword>
<dbReference type="Proteomes" id="UP000504632">
    <property type="component" value="Chromosome 6"/>
</dbReference>
<dbReference type="SMART" id="SM01381">
    <property type="entry name" value="7TM_GPCR_Srsx"/>
    <property type="match status" value="1"/>
</dbReference>
<dbReference type="Pfam" id="PF13853">
    <property type="entry name" value="7tm_4"/>
    <property type="match status" value="1"/>
</dbReference>
<dbReference type="GO" id="GO:0004984">
    <property type="term" value="F:olfactory receptor activity"/>
    <property type="evidence" value="ECO:0007669"/>
    <property type="project" value="InterPro"/>
</dbReference>
<evidence type="ECO:0000313" key="15">
    <source>
        <dbReference type="Proteomes" id="UP000504632"/>
    </source>
</evidence>
<evidence type="ECO:0000256" key="2">
    <source>
        <dbReference type="ARBA" id="ARBA00022475"/>
    </source>
</evidence>
<dbReference type="Gene3D" id="1.20.1070.10">
    <property type="entry name" value="Rhodopsin 7-helix transmembrane proteins"/>
    <property type="match status" value="1"/>
</dbReference>
<evidence type="ECO:0000256" key="11">
    <source>
        <dbReference type="ARBA" id="ARBA00023180"/>
    </source>
</evidence>
<evidence type="ECO:0000256" key="4">
    <source>
        <dbReference type="ARBA" id="ARBA00022692"/>
    </source>
</evidence>
<gene>
    <name evidence="16" type="primary">LOC115814928</name>
</gene>
<accession>A0A6J2VRF8</accession>
<evidence type="ECO:0000256" key="8">
    <source>
        <dbReference type="ARBA" id="ARBA00023136"/>
    </source>
</evidence>
<protein>
    <recommendedName>
        <fullName evidence="14">Olfactory receptor</fullName>
    </recommendedName>
</protein>
<dbReference type="InterPro" id="IPR052921">
    <property type="entry name" value="GPCR1_Superfamily_Member"/>
</dbReference>
<evidence type="ECO:0000256" key="6">
    <source>
        <dbReference type="ARBA" id="ARBA00022989"/>
    </source>
</evidence>
<keyword evidence="2 14" id="KW-1003">Cell membrane</keyword>
<feature type="transmembrane region" description="Helical" evidence="14">
    <location>
        <begin position="138"/>
        <end position="160"/>
    </location>
</feature>
<comment type="subcellular location">
    <subcellularLocation>
        <location evidence="1 14">Cell membrane</location>
        <topology evidence="1 14">Multi-pass membrane protein</topology>
    </subcellularLocation>
</comment>
<dbReference type="FunFam" id="1.20.1070.10:FF:000024">
    <property type="entry name" value="Olfactory receptor"/>
    <property type="match status" value="1"/>
</dbReference>
<evidence type="ECO:0000256" key="5">
    <source>
        <dbReference type="ARBA" id="ARBA00022725"/>
    </source>
</evidence>
<keyword evidence="9" id="KW-1015">Disulfide bond</keyword>
<evidence type="ECO:0000256" key="13">
    <source>
        <dbReference type="RuleBase" id="RU000688"/>
    </source>
</evidence>
<evidence type="ECO:0000313" key="16">
    <source>
        <dbReference type="RefSeq" id="XP_030633761.1"/>
    </source>
</evidence>
<dbReference type="PROSITE" id="PS00237">
    <property type="entry name" value="G_PROTEIN_RECEP_F1_1"/>
    <property type="match status" value="1"/>
</dbReference>
<dbReference type="PANTHER" id="PTHR26451:SF847">
    <property type="entry name" value="ODORANT RECEPTOR-RELATED"/>
    <property type="match status" value="1"/>
</dbReference>